<feature type="non-terminal residue" evidence="1">
    <location>
        <position position="178"/>
    </location>
</feature>
<accession>A0AAD7ZYV4</accession>
<sequence>KLVSLCNKAMLWRFVEINNFDEHNTRRARAARICVRTLKSKSYVRRFNSQLYNSNEWLTGCPQNFRDVQHNNLVRKNRDIMRCFIDMRQQTTAEALYKINQKILICKKVYLIEKITPAPISKFSHRSNCHIRTGHGVQQATDCIYITSTKLFLPLLGNCDENRLGRPISSKTNKNIDR</sequence>
<comment type="caution">
    <text evidence="1">The sequence shown here is derived from an EMBL/GenBank/DDBJ whole genome shotgun (WGS) entry which is preliminary data.</text>
</comment>
<evidence type="ECO:0000313" key="1">
    <source>
        <dbReference type="EMBL" id="KAJ9589299.1"/>
    </source>
</evidence>
<protein>
    <submittedName>
        <fullName evidence="1">Uncharacterized protein</fullName>
    </submittedName>
</protein>
<feature type="non-terminal residue" evidence="1">
    <location>
        <position position="1"/>
    </location>
</feature>
<reference evidence="1" key="2">
    <citation type="submission" date="2023-05" db="EMBL/GenBank/DDBJ databases">
        <authorList>
            <person name="Fouks B."/>
        </authorList>
    </citation>
    <scope>NUCLEOTIDE SEQUENCE</scope>
    <source>
        <strain evidence="1">Stay&amp;Tobe</strain>
        <tissue evidence="1">Testes</tissue>
    </source>
</reference>
<evidence type="ECO:0000313" key="2">
    <source>
        <dbReference type="Proteomes" id="UP001233999"/>
    </source>
</evidence>
<dbReference type="AlphaFoldDB" id="A0AAD7ZYV4"/>
<dbReference type="EMBL" id="JASPKZ010004953">
    <property type="protein sequence ID" value="KAJ9589299.1"/>
    <property type="molecule type" value="Genomic_DNA"/>
</dbReference>
<dbReference type="Proteomes" id="UP001233999">
    <property type="component" value="Unassembled WGS sequence"/>
</dbReference>
<reference evidence="1" key="1">
    <citation type="journal article" date="2023" name="IScience">
        <title>Live-bearing cockroach genome reveals convergent evolutionary mechanisms linked to viviparity in insects and beyond.</title>
        <authorList>
            <person name="Fouks B."/>
            <person name="Harrison M.C."/>
            <person name="Mikhailova A.A."/>
            <person name="Marchal E."/>
            <person name="English S."/>
            <person name="Carruthers M."/>
            <person name="Jennings E.C."/>
            <person name="Chiamaka E.L."/>
            <person name="Frigard R.A."/>
            <person name="Pippel M."/>
            <person name="Attardo G.M."/>
            <person name="Benoit J.B."/>
            <person name="Bornberg-Bauer E."/>
            <person name="Tobe S.S."/>
        </authorList>
    </citation>
    <scope>NUCLEOTIDE SEQUENCE</scope>
    <source>
        <strain evidence="1">Stay&amp;Tobe</strain>
    </source>
</reference>
<name>A0AAD7ZYV4_DIPPU</name>
<proteinExistence type="predicted"/>
<gene>
    <name evidence="1" type="ORF">L9F63_017492</name>
</gene>
<keyword evidence="2" id="KW-1185">Reference proteome</keyword>
<organism evidence="1 2">
    <name type="scientific">Diploptera punctata</name>
    <name type="common">Pacific beetle cockroach</name>
    <dbReference type="NCBI Taxonomy" id="6984"/>
    <lineage>
        <taxon>Eukaryota</taxon>
        <taxon>Metazoa</taxon>
        <taxon>Ecdysozoa</taxon>
        <taxon>Arthropoda</taxon>
        <taxon>Hexapoda</taxon>
        <taxon>Insecta</taxon>
        <taxon>Pterygota</taxon>
        <taxon>Neoptera</taxon>
        <taxon>Polyneoptera</taxon>
        <taxon>Dictyoptera</taxon>
        <taxon>Blattodea</taxon>
        <taxon>Blaberoidea</taxon>
        <taxon>Blaberidae</taxon>
        <taxon>Diplopterinae</taxon>
        <taxon>Diploptera</taxon>
    </lineage>
</organism>